<sequence length="540" mass="59779">MKLSSVAKLSGVAAFAALILAGCGSNSSSQGGSAKTLNWTESADLPTMDLSKATDIVSGRMTNSTGEGLLRLAADNKVIPGVAKNYEISKDGKTWTFNLRKSNWSNGKPVTAKDFVYSWQRTVNPKTASQYAYIFDNIVNATKVNSGKLPLSKLGVEAKGDYKLVVHLIKPQSFFKFMVAQAYYFPESKEAVQKYGAKYGTTSGSLVYNGPFKLTGWNGTNDSWQLVKNNQYWDKSKVKLNKVNVQVIKDPSTALNSYQSGKLDFTTLNGTQVSQFKNSKEYRVNKEASTFYLEMNRQKDPIFKNANIRKALSLAIDRDQMANKVMADGSVAPKGYVPADMAKHNGKDFADTAYTKTDVSYNLAQAKKYWAKGLKETGKKSANLSLLSDDTDKAKKATEFVQSQLEKLPGLNITNQNLPFKTRLQRSQQGNFDLVITAWIADYPDPSNFLDLMTSTNSQNNGKFKNAEYDQLVKDYSGKDANNENARWNDMVKAEKLLMNQTAIIPLYQTGVSTLTKSKVSGLEFFPTAPEFGFEFASVK</sequence>
<name>A0ACD5DFH3_9LACO</name>
<reference evidence="1" key="1">
    <citation type="submission" date="2024-08" db="EMBL/GenBank/DDBJ databases">
        <title>Lentilactobacillus sp. nov., isolated from tree bark.</title>
        <authorList>
            <person name="Phuengjayaem S."/>
            <person name="Tanasupawat S."/>
        </authorList>
    </citation>
    <scope>NUCLEOTIDE SEQUENCE</scope>
    <source>
        <strain evidence="1">SPB1-3</strain>
    </source>
</reference>
<keyword evidence="2" id="KW-1185">Reference proteome</keyword>
<organism evidence="1 2">
    <name type="scientific">Lentilactobacillus terminaliae</name>
    <dbReference type="NCBI Taxonomy" id="3003483"/>
    <lineage>
        <taxon>Bacteria</taxon>
        <taxon>Bacillati</taxon>
        <taxon>Bacillota</taxon>
        <taxon>Bacilli</taxon>
        <taxon>Lactobacillales</taxon>
        <taxon>Lactobacillaceae</taxon>
        <taxon>Lentilactobacillus</taxon>
    </lineage>
</organism>
<dbReference type="EMBL" id="CP168151">
    <property type="protein sequence ID" value="XFD40137.1"/>
    <property type="molecule type" value="Genomic_DNA"/>
</dbReference>
<gene>
    <name evidence="1" type="ORF">O0236_002150</name>
</gene>
<accession>A0ACD5DFH3</accession>
<dbReference type="Proteomes" id="UP001149860">
    <property type="component" value="Chromosome"/>
</dbReference>
<proteinExistence type="predicted"/>
<evidence type="ECO:0000313" key="1">
    <source>
        <dbReference type="EMBL" id="XFD40137.1"/>
    </source>
</evidence>
<protein>
    <submittedName>
        <fullName evidence="1">Peptide ABC transporter substrate-binding protein</fullName>
    </submittedName>
</protein>
<evidence type="ECO:0000313" key="2">
    <source>
        <dbReference type="Proteomes" id="UP001149860"/>
    </source>
</evidence>